<evidence type="ECO:0000313" key="2">
    <source>
        <dbReference type="Proteomes" id="UP000007263"/>
    </source>
</evidence>
<sequence length="62" mass="7311">MNNITIILNSMESDTDICTEFHKKFPECINFDCYNCPLSKWGTYKTIDDLRYAEKFNSIYGD</sequence>
<dbReference type="RefSeq" id="YP_007003130.1">
    <property type="nucleotide sequence ID" value="NC_019485.1"/>
</dbReference>
<protein>
    <submittedName>
        <fullName evidence="1">Uncharacterized protein</fullName>
    </submittedName>
</protein>
<organism evidence="1 2">
    <name type="scientific">Enterobacter phage EcP1</name>
    <dbReference type="NCBI Taxonomy" id="942016"/>
    <lineage>
        <taxon>Viruses</taxon>
        <taxon>Duplodnaviria</taxon>
        <taxon>Heunggongvirae</taxon>
        <taxon>Uroviricota</taxon>
        <taxon>Caudoviricetes</taxon>
        <taxon>Schitoviridae</taxon>
        <taxon>Eceepunavirus</taxon>
        <taxon>Eceepunavirus EcP1</taxon>
    </lineage>
</organism>
<accession>E9NID2</accession>
<dbReference type="GeneID" id="14006786"/>
<gene>
    <name evidence="1" type="ORF">EcP1_gp07</name>
</gene>
<proteinExistence type="predicted"/>
<dbReference type="EMBL" id="HQ641380">
    <property type="protein sequence ID" value="ADU79158.1"/>
    <property type="molecule type" value="Genomic_DNA"/>
</dbReference>
<keyword evidence="2" id="KW-1185">Reference proteome</keyword>
<evidence type="ECO:0000313" key="1">
    <source>
        <dbReference type="EMBL" id="ADU79158.1"/>
    </source>
</evidence>
<reference evidence="1 2" key="1">
    <citation type="submission" date="2010-11" db="EMBL/GenBank/DDBJ databases">
        <title>Complete nucleotide sequence of the bacteriophage EcP1, a new member of the N4-like viruses.</title>
        <authorList>
            <person name="Zhu J."/>
            <person name="Rao X."/>
            <person name="Tan Y."/>
            <person name="Hu Z."/>
            <person name="Xiong K."/>
            <person name="Chen Z."/>
            <person name="Li S."/>
            <person name="Yang J."/>
            <person name="Jin X."/>
            <person name="Chen Y."/>
            <person name="Hu F."/>
        </authorList>
    </citation>
    <scope>NUCLEOTIDE SEQUENCE [LARGE SCALE GENOMIC DNA]</scope>
</reference>
<dbReference type="Proteomes" id="UP000007263">
    <property type="component" value="Segment"/>
</dbReference>
<dbReference type="KEGG" id="vg:14006786"/>
<name>E9NID2_9CAUD</name>